<organism evidence="2 3">
    <name type="scientific">Thalassobaculum fulvum</name>
    <dbReference type="NCBI Taxonomy" id="1633335"/>
    <lineage>
        <taxon>Bacteria</taxon>
        <taxon>Pseudomonadati</taxon>
        <taxon>Pseudomonadota</taxon>
        <taxon>Alphaproteobacteria</taxon>
        <taxon>Rhodospirillales</taxon>
        <taxon>Thalassobaculaceae</taxon>
        <taxon>Thalassobaculum</taxon>
    </lineage>
</organism>
<dbReference type="AlphaFoldDB" id="A0A918XVW2"/>
<dbReference type="Gene3D" id="1.10.150.690">
    <property type="entry name" value="DUF2063"/>
    <property type="match status" value="1"/>
</dbReference>
<gene>
    <name evidence="2" type="ORF">GCM10017083_45710</name>
</gene>
<protein>
    <submittedName>
        <fullName evidence="2">DUF2063 domain-containing protein</fullName>
    </submittedName>
</protein>
<keyword evidence="3" id="KW-1185">Reference proteome</keyword>
<dbReference type="Proteomes" id="UP000630353">
    <property type="component" value="Unassembled WGS sequence"/>
</dbReference>
<feature type="domain" description="Putative DNA-binding" evidence="1">
    <location>
        <begin position="8"/>
        <end position="95"/>
    </location>
</feature>
<accession>A0A918XVW2</accession>
<dbReference type="Pfam" id="PF09836">
    <property type="entry name" value="DUF2063"/>
    <property type="match status" value="1"/>
</dbReference>
<proteinExistence type="predicted"/>
<sequence length="259" mass="26345">MAEALAGFAAAVVDPGRPVPAGLTARPGADLGRRLAVYRNNVTVGLVDALAAGFPVTGRLVGEEFFRAMAQVFVAWNRPSSPMMFEYGAGFADFIAGFAPAASVPYLADVAALEAARTAAWHAAEGPALAAAVLARRVAGWSGEALLAARVTAHPATRVVASRYPIRSVWAVHQGDDPEPAFGGPWQPETALVTRPAGEVRVRALDPAAGAFAAALLAGASVGEAGAAALDEDEGFEAGTALVMLADAGAIGDMEEARG</sequence>
<reference evidence="2" key="2">
    <citation type="submission" date="2020-09" db="EMBL/GenBank/DDBJ databases">
        <authorList>
            <person name="Sun Q."/>
            <person name="Kim S."/>
        </authorList>
    </citation>
    <scope>NUCLEOTIDE SEQUENCE</scope>
    <source>
        <strain evidence="2">KCTC 42651</strain>
    </source>
</reference>
<dbReference type="EMBL" id="BMZS01000011">
    <property type="protein sequence ID" value="GHD60079.1"/>
    <property type="molecule type" value="Genomic_DNA"/>
</dbReference>
<dbReference type="InterPro" id="IPR044922">
    <property type="entry name" value="DUF2063_N_sf"/>
</dbReference>
<evidence type="ECO:0000313" key="3">
    <source>
        <dbReference type="Proteomes" id="UP000630353"/>
    </source>
</evidence>
<reference evidence="2" key="1">
    <citation type="journal article" date="2014" name="Int. J. Syst. Evol. Microbiol.">
        <title>Complete genome sequence of Corynebacterium casei LMG S-19264T (=DSM 44701T), isolated from a smear-ripened cheese.</title>
        <authorList>
            <consortium name="US DOE Joint Genome Institute (JGI-PGF)"/>
            <person name="Walter F."/>
            <person name="Albersmeier A."/>
            <person name="Kalinowski J."/>
            <person name="Ruckert C."/>
        </authorList>
    </citation>
    <scope>NUCLEOTIDE SEQUENCE</scope>
    <source>
        <strain evidence="2">KCTC 42651</strain>
    </source>
</reference>
<evidence type="ECO:0000313" key="2">
    <source>
        <dbReference type="EMBL" id="GHD60079.1"/>
    </source>
</evidence>
<name>A0A918XVW2_9PROT</name>
<evidence type="ECO:0000259" key="1">
    <source>
        <dbReference type="Pfam" id="PF09836"/>
    </source>
</evidence>
<dbReference type="RefSeq" id="WP_229837445.1">
    <property type="nucleotide sequence ID" value="NZ_BMZS01000011.1"/>
</dbReference>
<comment type="caution">
    <text evidence="2">The sequence shown here is derived from an EMBL/GenBank/DDBJ whole genome shotgun (WGS) entry which is preliminary data.</text>
</comment>
<dbReference type="InterPro" id="IPR018640">
    <property type="entry name" value="DUF2063"/>
</dbReference>